<dbReference type="SUPFAM" id="SSF56436">
    <property type="entry name" value="C-type lectin-like"/>
    <property type="match status" value="1"/>
</dbReference>
<comment type="caution">
    <text evidence="2">The sequence shown here is derived from an EMBL/GenBank/DDBJ whole genome shotgun (WGS) entry which is preliminary data.</text>
</comment>
<dbReference type="InterPro" id="IPR042095">
    <property type="entry name" value="SUMF_sf"/>
</dbReference>
<protein>
    <recommendedName>
        <fullName evidence="1">Sulfatase-modifying factor enzyme-like domain-containing protein</fullName>
    </recommendedName>
</protein>
<dbReference type="InterPro" id="IPR005532">
    <property type="entry name" value="SUMF_dom"/>
</dbReference>
<dbReference type="Gene3D" id="3.90.1580.10">
    <property type="entry name" value="paralog of FGE (formylglycine-generating enzyme)"/>
    <property type="match status" value="1"/>
</dbReference>
<sequence length="191" mass="20541">FCNWTPAAAGRETHPINCVDWAESQQYCQSWLGGDLPTEAQWEKAARGADPDQRKYPWGDTPLPDCTRCNYDVNGAFAAGAGCGSVTTGPATWPVGNLLTTDGDSAYGLKDMAGNVREWTLDYGSTTFYGQCTAGCTDPLNTTPGGGQRETRGGSYSNTTAEILILRTVERAAYTPTVRLGNIGLRCRRTP</sequence>
<dbReference type="InterPro" id="IPR016187">
    <property type="entry name" value="CTDL_fold"/>
</dbReference>
<feature type="domain" description="Sulfatase-modifying factor enzyme-like" evidence="1">
    <location>
        <begin position="6"/>
        <end position="187"/>
    </location>
</feature>
<evidence type="ECO:0000313" key="2">
    <source>
        <dbReference type="EMBL" id="GAF74317.1"/>
    </source>
</evidence>
<name>X0SEI6_9ZZZZ</name>
<reference evidence="2" key="1">
    <citation type="journal article" date="2014" name="Front. Microbiol.">
        <title>High frequency of phylogenetically diverse reductive dehalogenase-homologous genes in deep subseafloor sedimentary metagenomes.</title>
        <authorList>
            <person name="Kawai M."/>
            <person name="Futagami T."/>
            <person name="Toyoda A."/>
            <person name="Takaki Y."/>
            <person name="Nishi S."/>
            <person name="Hori S."/>
            <person name="Arai W."/>
            <person name="Tsubouchi T."/>
            <person name="Morono Y."/>
            <person name="Uchiyama I."/>
            <person name="Ito T."/>
            <person name="Fujiyama A."/>
            <person name="Inagaki F."/>
            <person name="Takami H."/>
        </authorList>
    </citation>
    <scope>NUCLEOTIDE SEQUENCE</scope>
    <source>
        <strain evidence="2">Expedition CK06-06</strain>
    </source>
</reference>
<proteinExistence type="predicted"/>
<feature type="non-terminal residue" evidence="2">
    <location>
        <position position="1"/>
    </location>
</feature>
<dbReference type="GO" id="GO:0120147">
    <property type="term" value="F:formylglycine-generating oxidase activity"/>
    <property type="evidence" value="ECO:0007669"/>
    <property type="project" value="TreeGrafter"/>
</dbReference>
<dbReference type="AlphaFoldDB" id="X0SEI6"/>
<dbReference type="PANTHER" id="PTHR23150">
    <property type="entry name" value="SULFATASE MODIFYING FACTOR 1, 2"/>
    <property type="match status" value="1"/>
</dbReference>
<accession>X0SEI6</accession>
<dbReference type="PANTHER" id="PTHR23150:SF19">
    <property type="entry name" value="FORMYLGLYCINE-GENERATING ENZYME"/>
    <property type="match status" value="1"/>
</dbReference>
<gene>
    <name evidence="2" type="ORF">S01H1_10785</name>
</gene>
<evidence type="ECO:0000259" key="1">
    <source>
        <dbReference type="Pfam" id="PF03781"/>
    </source>
</evidence>
<dbReference type="EMBL" id="BARS01005496">
    <property type="protein sequence ID" value="GAF74317.1"/>
    <property type="molecule type" value="Genomic_DNA"/>
</dbReference>
<dbReference type="InterPro" id="IPR051043">
    <property type="entry name" value="Sulfatase_Mod_Factor_Kinase"/>
</dbReference>
<dbReference type="Pfam" id="PF03781">
    <property type="entry name" value="FGE-sulfatase"/>
    <property type="match status" value="1"/>
</dbReference>
<organism evidence="2">
    <name type="scientific">marine sediment metagenome</name>
    <dbReference type="NCBI Taxonomy" id="412755"/>
    <lineage>
        <taxon>unclassified sequences</taxon>
        <taxon>metagenomes</taxon>
        <taxon>ecological metagenomes</taxon>
    </lineage>
</organism>